<dbReference type="InterPro" id="IPR036116">
    <property type="entry name" value="FN3_sf"/>
</dbReference>
<dbReference type="InterPro" id="IPR003961">
    <property type="entry name" value="FN3_dom"/>
</dbReference>
<reference evidence="2" key="1">
    <citation type="journal article" date="2014" name="Front. Microbiol.">
        <title>High frequency of phylogenetically diverse reductive dehalogenase-homologous genes in deep subseafloor sedimentary metagenomes.</title>
        <authorList>
            <person name="Kawai M."/>
            <person name="Futagami T."/>
            <person name="Toyoda A."/>
            <person name="Takaki Y."/>
            <person name="Nishi S."/>
            <person name="Hori S."/>
            <person name="Arai W."/>
            <person name="Tsubouchi T."/>
            <person name="Morono Y."/>
            <person name="Uchiyama I."/>
            <person name="Ito T."/>
            <person name="Fujiyama A."/>
            <person name="Inagaki F."/>
            <person name="Takami H."/>
        </authorList>
    </citation>
    <scope>NUCLEOTIDE SEQUENCE</scope>
    <source>
        <strain evidence="2">Expedition CK06-06</strain>
    </source>
</reference>
<feature type="non-terminal residue" evidence="2">
    <location>
        <position position="1"/>
    </location>
</feature>
<dbReference type="SUPFAM" id="SSF49265">
    <property type="entry name" value="Fibronectin type III"/>
    <property type="match status" value="2"/>
</dbReference>
<evidence type="ECO:0000313" key="2">
    <source>
        <dbReference type="EMBL" id="GAF77115.1"/>
    </source>
</evidence>
<dbReference type="PROSITE" id="PS50853">
    <property type="entry name" value="FN3"/>
    <property type="match status" value="1"/>
</dbReference>
<dbReference type="Gene3D" id="3.40.50.11970">
    <property type="match status" value="1"/>
</dbReference>
<accession>X0TM07</accession>
<feature type="non-terminal residue" evidence="2">
    <location>
        <position position="432"/>
    </location>
</feature>
<dbReference type="PANTHER" id="PTHR37835">
    <property type="entry name" value="ALPHA-CLOSTRIPAIN"/>
    <property type="match status" value="1"/>
</dbReference>
<feature type="domain" description="Fibronectin type-III" evidence="1">
    <location>
        <begin position="123"/>
        <end position="220"/>
    </location>
</feature>
<organism evidence="2">
    <name type="scientific">marine sediment metagenome</name>
    <dbReference type="NCBI Taxonomy" id="412755"/>
    <lineage>
        <taxon>unclassified sequences</taxon>
        <taxon>metagenomes</taxon>
        <taxon>ecological metagenomes</taxon>
    </lineage>
</organism>
<name>X0TM07_9ZZZZ</name>
<dbReference type="PANTHER" id="PTHR37835:SF1">
    <property type="entry name" value="ALPHA-CLOSTRIPAIN"/>
    <property type="match status" value="1"/>
</dbReference>
<sequence length="432" mass="46974">YYRVAAVNSCGQSDWSNVEDIIINSGINIPTLNDPGTSVSSGISYTVVWSDESGSGATKYTLQEDILPDFSGAQNYVLTDTSGSFSRIVDSDTTFYYRVRSENDTEQSAWSNTVDMLVTPISPPDTPVINDPGSSVPSGTTYTVSWSDESGSGANRYQLQEAITADFSGAQNYSLTTTSKSFTHNTFEDTTYYYRVVAENTTSSQYSGWSNTVDITVNGEVSNTPTLNDPGTAVDSGVSYTISWSDESGNGATSYLLQEDTVDNFSSALSYTTSNNFKSFTHSVLSDTTYYYRVAAINSNGQSGWSTTKSKIVKAVDLVEWTVMIYLNGDNALESQVWDDLTEMETVGSKNGVNIIAQMDYASSPGVYRYFVTGSTKGSSIPYYPDDIVASLGEQNMAEPSVLSDFVNWATLSYPAKKYLLILRGTGEGWKG</sequence>
<dbReference type="Pfam" id="PF03415">
    <property type="entry name" value="Peptidase_C11"/>
    <property type="match status" value="1"/>
</dbReference>
<evidence type="ECO:0000259" key="1">
    <source>
        <dbReference type="PROSITE" id="PS50853"/>
    </source>
</evidence>
<protein>
    <recommendedName>
        <fullName evidence="1">Fibronectin type-III domain-containing protein</fullName>
    </recommendedName>
</protein>
<dbReference type="Gene3D" id="2.60.40.10">
    <property type="entry name" value="Immunoglobulins"/>
    <property type="match status" value="3"/>
</dbReference>
<proteinExistence type="predicted"/>
<dbReference type="EMBL" id="BARS01005684">
    <property type="protein sequence ID" value="GAF77115.1"/>
    <property type="molecule type" value="Genomic_DNA"/>
</dbReference>
<comment type="caution">
    <text evidence="2">The sequence shown here is derived from an EMBL/GenBank/DDBJ whole genome shotgun (WGS) entry which is preliminary data.</text>
</comment>
<dbReference type="InterPro" id="IPR005077">
    <property type="entry name" value="Peptidase_C11"/>
</dbReference>
<gene>
    <name evidence="2" type="ORF">S01H1_11150</name>
</gene>
<dbReference type="InterPro" id="IPR013783">
    <property type="entry name" value="Ig-like_fold"/>
</dbReference>
<dbReference type="AlphaFoldDB" id="X0TM07"/>